<evidence type="ECO:0000313" key="3">
    <source>
        <dbReference type="Proteomes" id="UP000199377"/>
    </source>
</evidence>
<dbReference type="InterPro" id="IPR010127">
    <property type="entry name" value="Phasin_subfam-1"/>
</dbReference>
<dbReference type="NCBIfam" id="TIGR01841">
    <property type="entry name" value="phasin"/>
    <property type="match status" value="1"/>
</dbReference>
<dbReference type="InterPro" id="IPR018968">
    <property type="entry name" value="Phasin"/>
</dbReference>
<dbReference type="OrthoDB" id="7303820at2"/>
<name>A0A1I3E0H5_9RHOB</name>
<protein>
    <submittedName>
        <fullName evidence="2">Phasin family protein</fullName>
    </submittedName>
</protein>
<dbReference type="Proteomes" id="UP000199377">
    <property type="component" value="Unassembled WGS sequence"/>
</dbReference>
<gene>
    <name evidence="2" type="ORF">SAMN05216258_103117</name>
</gene>
<evidence type="ECO:0000313" key="2">
    <source>
        <dbReference type="EMBL" id="SFH92494.1"/>
    </source>
</evidence>
<evidence type="ECO:0000259" key="1">
    <source>
        <dbReference type="Pfam" id="PF09361"/>
    </source>
</evidence>
<dbReference type="EMBL" id="FOQH01000003">
    <property type="protein sequence ID" value="SFH92494.1"/>
    <property type="molecule type" value="Genomic_DNA"/>
</dbReference>
<sequence>MNAMSDTTAQFETFAAEAQAKMTESMEKMAKSFEDAAAFNQASLDAFMKSANIAMKSAEEISAESMAFSKKSMEEGVAATKDFAASKSVMELMEKQSDFAKTFFDGFMKQATKMNEMAMAASKDAMEPLAARVSAAAELVKPA</sequence>
<dbReference type="Pfam" id="PF09361">
    <property type="entry name" value="Phasin_2"/>
    <property type="match status" value="1"/>
</dbReference>
<dbReference type="AlphaFoldDB" id="A0A1I3E0H5"/>
<dbReference type="STRING" id="1114924.SAMN05216258_103117"/>
<proteinExistence type="predicted"/>
<accession>A0A1I3E0H5</accession>
<dbReference type="RefSeq" id="WP_092858921.1">
    <property type="nucleotide sequence ID" value="NZ_FOQH01000003.1"/>
</dbReference>
<keyword evidence="3" id="KW-1185">Reference proteome</keyword>
<reference evidence="2 3" key="1">
    <citation type="submission" date="2016-10" db="EMBL/GenBank/DDBJ databases">
        <authorList>
            <person name="de Groot N.N."/>
        </authorList>
    </citation>
    <scope>NUCLEOTIDE SEQUENCE [LARGE SCALE GENOMIC DNA]</scope>
    <source>
        <strain evidence="2 3">CGMCC 1.11030</strain>
    </source>
</reference>
<feature type="domain" description="Phasin" evidence="1">
    <location>
        <begin position="34"/>
        <end position="133"/>
    </location>
</feature>
<organism evidence="2 3">
    <name type="scientific">Albimonas pacifica</name>
    <dbReference type="NCBI Taxonomy" id="1114924"/>
    <lineage>
        <taxon>Bacteria</taxon>
        <taxon>Pseudomonadati</taxon>
        <taxon>Pseudomonadota</taxon>
        <taxon>Alphaproteobacteria</taxon>
        <taxon>Rhodobacterales</taxon>
        <taxon>Paracoccaceae</taxon>
        <taxon>Albimonas</taxon>
    </lineage>
</organism>